<keyword evidence="3" id="KW-1185">Reference proteome</keyword>
<feature type="region of interest" description="Disordered" evidence="1">
    <location>
        <begin position="30"/>
        <end position="66"/>
    </location>
</feature>
<dbReference type="PANTHER" id="PTHR36725">
    <property type="entry name" value="SENESCENCE-ASSOCIATED PROTEIN AAF, CHLOROLPLASTIC"/>
    <property type="match status" value="1"/>
</dbReference>
<dbReference type="RefSeq" id="XP_021770986.1">
    <property type="nucleotide sequence ID" value="XM_021915294.1"/>
</dbReference>
<dbReference type="OMA" id="ARQDFAI"/>
<dbReference type="Proteomes" id="UP000596660">
    <property type="component" value="Unplaced"/>
</dbReference>
<dbReference type="InterPro" id="IPR016024">
    <property type="entry name" value="ARM-type_fold"/>
</dbReference>
<proteinExistence type="predicted"/>
<feature type="compositionally biased region" description="Basic and acidic residues" evidence="1">
    <location>
        <begin position="50"/>
        <end position="59"/>
    </location>
</feature>
<dbReference type="Gramene" id="AUR62018213-RA">
    <property type="protein sequence ID" value="AUR62018213-RA:cds"/>
    <property type="gene ID" value="AUR62018213"/>
</dbReference>
<dbReference type="Gene3D" id="1.25.10.10">
    <property type="entry name" value="Leucine-rich Repeat Variant"/>
    <property type="match status" value="1"/>
</dbReference>
<dbReference type="GO" id="GO:0034599">
    <property type="term" value="P:cellular response to oxidative stress"/>
    <property type="evidence" value="ECO:0007669"/>
    <property type="project" value="TreeGrafter"/>
</dbReference>
<dbReference type="InterPro" id="IPR011989">
    <property type="entry name" value="ARM-like"/>
</dbReference>
<sequence>MALTSSRVLRYPAIADQTANSNQQAILCSIPNSPRSSSHSGSCGASFRRLRNERNREARPSPSSDSLWGICKRPISHATCRRLLVQCHLTETPQTKPREGIRHASECADITGEGIEEKEIQNSAEGQELASTTQGLAEAYKYAHNDAKFVNERARRDMVILSRGLRSLDARARQDVAILGLEFLKLDARAREDTEKIDHNVKRKAERLHHIATIVKDKAKSRLKTAADQHWSAGALEADLRRADLRAKRRAMEDTLMALEFVKNIHDIMVNRMYKFPLRKKYGPLSQNIMLEKNGKALDFFPGEVSDDRISAIQEAYWSMAFALSEADGIDYTDPEELELLITTLIDLDAMDGKSSVSLLAECSSSPDVNTRQALANALAAAPSMWTLGNAGMGALQRLAEDSDPVVAAAASRAIYELKQQWDIEEGDSWRFTLNQNGAEEDDGTAS</sequence>
<dbReference type="GeneID" id="110735136"/>
<dbReference type="OrthoDB" id="2019593at2759"/>
<evidence type="ECO:0008006" key="4">
    <source>
        <dbReference type="Google" id="ProtNLM"/>
    </source>
</evidence>
<organism evidence="2 3">
    <name type="scientific">Chenopodium quinoa</name>
    <name type="common">Quinoa</name>
    <dbReference type="NCBI Taxonomy" id="63459"/>
    <lineage>
        <taxon>Eukaryota</taxon>
        <taxon>Viridiplantae</taxon>
        <taxon>Streptophyta</taxon>
        <taxon>Embryophyta</taxon>
        <taxon>Tracheophyta</taxon>
        <taxon>Spermatophyta</taxon>
        <taxon>Magnoliopsida</taxon>
        <taxon>eudicotyledons</taxon>
        <taxon>Gunneridae</taxon>
        <taxon>Pentapetalae</taxon>
        <taxon>Caryophyllales</taxon>
        <taxon>Chenopodiaceae</taxon>
        <taxon>Chenopodioideae</taxon>
        <taxon>Atripliceae</taxon>
        <taxon>Chenopodium</taxon>
    </lineage>
</organism>
<dbReference type="PANTHER" id="PTHR36725:SF1">
    <property type="entry name" value="SENESCENCE-ASSOCIATED PROTEIN AAF, CHLOROLPLASTIC"/>
    <property type="match status" value="1"/>
</dbReference>
<name>A0A803LSL9_CHEQI</name>
<evidence type="ECO:0000313" key="3">
    <source>
        <dbReference type="Proteomes" id="UP000596660"/>
    </source>
</evidence>
<dbReference type="GO" id="GO:0009507">
    <property type="term" value="C:chloroplast"/>
    <property type="evidence" value="ECO:0007669"/>
    <property type="project" value="TreeGrafter"/>
</dbReference>
<dbReference type="EnsemblPlants" id="AUR62018213-RA">
    <property type="protein sequence ID" value="AUR62018213-RA:cds"/>
    <property type="gene ID" value="AUR62018213"/>
</dbReference>
<reference evidence="2" key="2">
    <citation type="submission" date="2021-03" db="UniProtKB">
        <authorList>
            <consortium name="EnsemblPlants"/>
        </authorList>
    </citation>
    <scope>IDENTIFICATION</scope>
</reference>
<dbReference type="KEGG" id="cqi:110735136"/>
<feature type="compositionally biased region" description="Low complexity" evidence="1">
    <location>
        <begin position="30"/>
        <end position="46"/>
    </location>
</feature>
<dbReference type="InterPro" id="IPR044973">
    <property type="entry name" value="AAF-like"/>
</dbReference>
<reference evidence="2" key="1">
    <citation type="journal article" date="2017" name="Nature">
        <title>The genome of Chenopodium quinoa.</title>
        <authorList>
            <person name="Jarvis D.E."/>
            <person name="Ho Y.S."/>
            <person name="Lightfoot D.J."/>
            <person name="Schmoeckel S.M."/>
            <person name="Li B."/>
            <person name="Borm T.J.A."/>
            <person name="Ohyanagi H."/>
            <person name="Mineta K."/>
            <person name="Michell C.T."/>
            <person name="Saber N."/>
            <person name="Kharbatia N.M."/>
            <person name="Rupper R.R."/>
            <person name="Sharp A.R."/>
            <person name="Dally N."/>
            <person name="Boughton B.A."/>
            <person name="Woo Y.H."/>
            <person name="Gao G."/>
            <person name="Schijlen E.G.W.M."/>
            <person name="Guo X."/>
            <person name="Momin A.A."/>
            <person name="Negrao S."/>
            <person name="Al-Babili S."/>
            <person name="Gehring C."/>
            <person name="Roessner U."/>
            <person name="Jung C."/>
            <person name="Murphy K."/>
            <person name="Arold S.T."/>
            <person name="Gojobori T."/>
            <person name="van der Linden C.G."/>
            <person name="van Loo E.N."/>
            <person name="Jellen E.N."/>
            <person name="Maughan P.J."/>
            <person name="Tester M."/>
        </authorList>
    </citation>
    <scope>NUCLEOTIDE SEQUENCE [LARGE SCALE GENOMIC DNA]</scope>
    <source>
        <strain evidence="2">cv. PI 614886</strain>
    </source>
</reference>
<dbReference type="SMR" id="A0A803LSL9"/>
<evidence type="ECO:0000256" key="1">
    <source>
        <dbReference type="SAM" id="MobiDB-lite"/>
    </source>
</evidence>
<gene>
    <name evidence="2" type="primary">LOC110735136</name>
</gene>
<dbReference type="GO" id="GO:0010150">
    <property type="term" value="P:leaf senescence"/>
    <property type="evidence" value="ECO:0007669"/>
    <property type="project" value="InterPro"/>
</dbReference>
<protein>
    <recommendedName>
        <fullName evidence="4">Senescence-associated protein SPA15, chloroplastic</fullName>
    </recommendedName>
</protein>
<accession>A0A803LSL9</accession>
<evidence type="ECO:0000313" key="2">
    <source>
        <dbReference type="EnsemblPlants" id="AUR62018213-RA:cds"/>
    </source>
</evidence>
<dbReference type="AlphaFoldDB" id="A0A803LSL9"/>
<dbReference type="SUPFAM" id="SSF48371">
    <property type="entry name" value="ARM repeat"/>
    <property type="match status" value="1"/>
</dbReference>